<evidence type="ECO:0000313" key="3">
    <source>
        <dbReference type="EMBL" id="CAG2224948.1"/>
    </source>
</evidence>
<evidence type="ECO:0000259" key="2">
    <source>
        <dbReference type="Pfam" id="PF17921"/>
    </source>
</evidence>
<accession>A0A8S3T322</accession>
<feature type="region of interest" description="Disordered" evidence="1">
    <location>
        <begin position="148"/>
        <end position="172"/>
    </location>
</feature>
<sequence length="538" mass="62475">MALTSDSHLPNFRSFGISLRKRYTEISDAELDVRVQRNTQFNRFLGQRLVQGTLPSEGVVIQRSRVAQSLIRVDEADRNNETSDRIPPRQTYGDRYRDGYEDIFNDDTVFDFMEDLDQITYDDPPENSDVDDLLSEFNFTFQLHQKNKEATTKPSGLDTSDQSDSSLPDPKLSHVSIKAKGKHRLVLDLRHTAMSKTSPEVTPDTHLQEPAAPVVEVSSTELKLVIDKTFLWTDSQCMLKWLSTKKRVFVENRVQEIKSHKYISFMYVSSKENPADVATRGTLVQKLRSDHLWWHCPSWLKQDENTWEKIYDDDDDDDANQKVNDQFKSELKTSENQKESAFVSENGQEITSNKMPYNIDIKIFSSYHKLRVTAWLKKSRKLRKCGFKVKVQLEVYLDNENLLRCRGRFENADISECAKFPILLPRGETFTRLLVEKTHKELFHSGVSHTLCRVRNKFWIPQGRATVRQILRHCKTCKRFEGGPFKMPNMAPFPRSRVSRSLPFQDYLGPVYVKDGTVMKDLFIYMFCDTSHSFGNCE</sequence>
<proteinExistence type="predicted"/>
<dbReference type="OrthoDB" id="5920214at2759"/>
<protein>
    <recommendedName>
        <fullName evidence="2">Integrase zinc-binding domain-containing protein</fullName>
    </recommendedName>
</protein>
<gene>
    <name evidence="3" type="ORF">MEDL_38098</name>
</gene>
<dbReference type="InterPro" id="IPR041588">
    <property type="entry name" value="Integrase_H2C2"/>
</dbReference>
<comment type="caution">
    <text evidence="3">The sequence shown here is derived from an EMBL/GenBank/DDBJ whole genome shotgun (WGS) entry which is preliminary data.</text>
</comment>
<dbReference type="EMBL" id="CAJPWZ010001827">
    <property type="protein sequence ID" value="CAG2224948.1"/>
    <property type="molecule type" value="Genomic_DNA"/>
</dbReference>
<dbReference type="Pfam" id="PF17921">
    <property type="entry name" value="Integrase_H2C2"/>
    <property type="match status" value="1"/>
</dbReference>
<reference evidence="3" key="1">
    <citation type="submission" date="2021-03" db="EMBL/GenBank/DDBJ databases">
        <authorList>
            <person name="Bekaert M."/>
        </authorList>
    </citation>
    <scope>NUCLEOTIDE SEQUENCE</scope>
</reference>
<keyword evidence="4" id="KW-1185">Reference proteome</keyword>
<dbReference type="Proteomes" id="UP000683360">
    <property type="component" value="Unassembled WGS sequence"/>
</dbReference>
<feature type="domain" description="Integrase zinc-binding" evidence="2">
    <location>
        <begin position="430"/>
        <end position="480"/>
    </location>
</feature>
<organism evidence="3 4">
    <name type="scientific">Mytilus edulis</name>
    <name type="common">Blue mussel</name>
    <dbReference type="NCBI Taxonomy" id="6550"/>
    <lineage>
        <taxon>Eukaryota</taxon>
        <taxon>Metazoa</taxon>
        <taxon>Spiralia</taxon>
        <taxon>Lophotrochozoa</taxon>
        <taxon>Mollusca</taxon>
        <taxon>Bivalvia</taxon>
        <taxon>Autobranchia</taxon>
        <taxon>Pteriomorphia</taxon>
        <taxon>Mytilida</taxon>
        <taxon>Mytiloidea</taxon>
        <taxon>Mytilidae</taxon>
        <taxon>Mytilinae</taxon>
        <taxon>Mytilus</taxon>
    </lineage>
</organism>
<evidence type="ECO:0000256" key="1">
    <source>
        <dbReference type="SAM" id="MobiDB-lite"/>
    </source>
</evidence>
<dbReference type="AlphaFoldDB" id="A0A8S3T322"/>
<name>A0A8S3T322_MYTED</name>
<dbReference type="Gene3D" id="1.10.340.70">
    <property type="match status" value="1"/>
</dbReference>
<evidence type="ECO:0000313" key="4">
    <source>
        <dbReference type="Proteomes" id="UP000683360"/>
    </source>
</evidence>
<feature type="compositionally biased region" description="Polar residues" evidence="1">
    <location>
        <begin position="152"/>
        <end position="166"/>
    </location>
</feature>
<dbReference type="PANTHER" id="PTHR47331">
    <property type="entry name" value="PHD-TYPE DOMAIN-CONTAINING PROTEIN"/>
    <property type="match status" value="1"/>
</dbReference>